<dbReference type="InterPro" id="IPR001647">
    <property type="entry name" value="HTH_TetR"/>
</dbReference>
<dbReference type="RefSeq" id="WP_209706519.1">
    <property type="nucleotide sequence ID" value="NZ_JAFIDA010000001.1"/>
</dbReference>
<dbReference type="GO" id="GO:0003677">
    <property type="term" value="F:DNA binding"/>
    <property type="evidence" value="ECO:0007669"/>
    <property type="project" value="UniProtKB-UniRule"/>
</dbReference>
<organism evidence="4 5">
    <name type="scientific">Leucobacter exalbidus</name>
    <dbReference type="NCBI Taxonomy" id="662960"/>
    <lineage>
        <taxon>Bacteria</taxon>
        <taxon>Bacillati</taxon>
        <taxon>Actinomycetota</taxon>
        <taxon>Actinomycetes</taxon>
        <taxon>Micrococcales</taxon>
        <taxon>Microbacteriaceae</taxon>
        <taxon>Leucobacter</taxon>
    </lineage>
</organism>
<dbReference type="InterPro" id="IPR009057">
    <property type="entry name" value="Homeodomain-like_sf"/>
</dbReference>
<feature type="DNA-binding region" description="H-T-H motif" evidence="2">
    <location>
        <begin position="29"/>
        <end position="48"/>
    </location>
</feature>
<dbReference type="PANTHER" id="PTHR43479">
    <property type="entry name" value="ACREF/ENVCD OPERON REPRESSOR-RELATED"/>
    <property type="match status" value="1"/>
</dbReference>
<keyword evidence="5" id="KW-1185">Reference proteome</keyword>
<evidence type="ECO:0000256" key="2">
    <source>
        <dbReference type="PROSITE-ProRule" id="PRU00335"/>
    </source>
</evidence>
<dbReference type="PROSITE" id="PS50977">
    <property type="entry name" value="HTH_TETR_2"/>
    <property type="match status" value="1"/>
</dbReference>
<feature type="domain" description="HTH tetR-type" evidence="3">
    <location>
        <begin position="6"/>
        <end position="66"/>
    </location>
</feature>
<comment type="caution">
    <text evidence="4">The sequence shown here is derived from an EMBL/GenBank/DDBJ whole genome shotgun (WGS) entry which is preliminary data.</text>
</comment>
<dbReference type="Gene3D" id="1.10.357.10">
    <property type="entry name" value="Tetracycline Repressor, domain 2"/>
    <property type="match status" value="1"/>
</dbReference>
<accession>A0A940PYW6</accession>
<name>A0A940PYW6_9MICO</name>
<dbReference type="AlphaFoldDB" id="A0A940PYW6"/>
<dbReference type="Proteomes" id="UP000675163">
    <property type="component" value="Unassembled WGS sequence"/>
</dbReference>
<reference evidence="4" key="1">
    <citation type="submission" date="2021-02" db="EMBL/GenBank/DDBJ databases">
        <title>Sequencing the genomes of 1000 actinobacteria strains.</title>
        <authorList>
            <person name="Klenk H.-P."/>
        </authorList>
    </citation>
    <scope>NUCLEOTIDE SEQUENCE</scope>
    <source>
        <strain evidence="4">DSM 22850</strain>
    </source>
</reference>
<dbReference type="PANTHER" id="PTHR43479:SF11">
    <property type="entry name" value="ACREF_ENVCD OPERON REPRESSOR-RELATED"/>
    <property type="match status" value="1"/>
</dbReference>
<protein>
    <submittedName>
        <fullName evidence="4">AcrR family transcriptional regulator</fullName>
    </submittedName>
</protein>
<evidence type="ECO:0000256" key="1">
    <source>
        <dbReference type="ARBA" id="ARBA00023125"/>
    </source>
</evidence>
<dbReference type="SUPFAM" id="SSF46689">
    <property type="entry name" value="Homeodomain-like"/>
    <property type="match status" value="1"/>
</dbReference>
<dbReference type="Pfam" id="PF00440">
    <property type="entry name" value="TetR_N"/>
    <property type="match status" value="1"/>
</dbReference>
<gene>
    <name evidence="4" type="ORF">JOF28_002808</name>
</gene>
<evidence type="ECO:0000259" key="3">
    <source>
        <dbReference type="PROSITE" id="PS50977"/>
    </source>
</evidence>
<keyword evidence="1 2" id="KW-0238">DNA-binding</keyword>
<dbReference type="EMBL" id="JAFIDA010000001">
    <property type="protein sequence ID" value="MBP1327576.1"/>
    <property type="molecule type" value="Genomic_DNA"/>
</dbReference>
<evidence type="ECO:0000313" key="4">
    <source>
        <dbReference type="EMBL" id="MBP1327576.1"/>
    </source>
</evidence>
<dbReference type="InterPro" id="IPR050624">
    <property type="entry name" value="HTH-type_Tx_Regulator"/>
</dbReference>
<proteinExistence type="predicted"/>
<sequence>MDPRAAHTQATLFAAVLDLAAHRPINDIPVTEIVALAGVNRSSFYQHFADREELLASALETLEVSATRLRQAIPLTHFDAPPTELVRFAKHFADHADLYRQALGPHGSSRVASRVRARTVQLVREGIELVGSGRTRSAPIEIEAAGTAGAIFGVVEAWLVIDPLPSHEIAAEWMWQAISPTRPE</sequence>
<evidence type="ECO:0000313" key="5">
    <source>
        <dbReference type="Proteomes" id="UP000675163"/>
    </source>
</evidence>